<proteinExistence type="predicted"/>
<accession>A0A7C9BGY3</accession>
<organism evidence="2 3">
    <name type="scientific">Salmonirosea aquatica</name>
    <dbReference type="NCBI Taxonomy" id="2654236"/>
    <lineage>
        <taxon>Bacteria</taxon>
        <taxon>Pseudomonadati</taxon>
        <taxon>Bacteroidota</taxon>
        <taxon>Cytophagia</taxon>
        <taxon>Cytophagales</taxon>
        <taxon>Spirosomataceae</taxon>
        <taxon>Salmonirosea</taxon>
    </lineage>
</organism>
<keyword evidence="2" id="KW-0378">Hydrolase</keyword>
<comment type="caution">
    <text evidence="2">The sequence shown here is derived from an EMBL/GenBank/DDBJ whole genome shotgun (WGS) entry which is preliminary data.</text>
</comment>
<keyword evidence="3" id="KW-1185">Reference proteome</keyword>
<feature type="region of interest" description="Disordered" evidence="1">
    <location>
        <begin position="1"/>
        <end position="21"/>
    </location>
</feature>
<dbReference type="Proteomes" id="UP000479293">
    <property type="component" value="Unassembled WGS sequence"/>
</dbReference>
<evidence type="ECO:0000313" key="3">
    <source>
        <dbReference type="Proteomes" id="UP000479293"/>
    </source>
</evidence>
<dbReference type="GO" id="GO:0016787">
    <property type="term" value="F:hydrolase activity"/>
    <property type="evidence" value="ECO:0007669"/>
    <property type="project" value="UniProtKB-KW"/>
</dbReference>
<evidence type="ECO:0000256" key="1">
    <source>
        <dbReference type="SAM" id="MobiDB-lite"/>
    </source>
</evidence>
<name>A0A7C9BGY3_9BACT</name>
<protein>
    <submittedName>
        <fullName evidence="2">Phosphohydrolase</fullName>
    </submittedName>
</protein>
<sequence>MNVSSKTTEAAGEKQAQPMKQHCENHAECMKMIQMILDGEANDEEKEHFRQNMDKCMPCIQTYHLEKCIKDSLQYKVERRPCPERLVAAIKAQLNH</sequence>
<evidence type="ECO:0000313" key="2">
    <source>
        <dbReference type="EMBL" id="MPR33874.1"/>
    </source>
</evidence>
<dbReference type="EMBL" id="WHLY01000002">
    <property type="protein sequence ID" value="MPR33874.1"/>
    <property type="molecule type" value="Genomic_DNA"/>
</dbReference>
<dbReference type="RefSeq" id="WP_152759616.1">
    <property type="nucleotide sequence ID" value="NZ_WHLY01000002.1"/>
</dbReference>
<gene>
    <name evidence="2" type="ORF">GBK04_10960</name>
</gene>
<reference evidence="2 3" key="1">
    <citation type="submission" date="2019-10" db="EMBL/GenBank/DDBJ databases">
        <title>Draft Genome Sequence of Cytophagaceae sp. SJW1-29.</title>
        <authorList>
            <person name="Choi A."/>
        </authorList>
    </citation>
    <scope>NUCLEOTIDE SEQUENCE [LARGE SCALE GENOMIC DNA]</scope>
    <source>
        <strain evidence="2 3">SJW1-29</strain>
    </source>
</reference>
<dbReference type="AlphaFoldDB" id="A0A7C9BGY3"/>